<protein>
    <submittedName>
        <fullName evidence="2">Putative membrane protein</fullName>
    </submittedName>
</protein>
<dbReference type="OrthoDB" id="9762947at2"/>
<dbReference type="STRING" id="548476.cauri_1781"/>
<sequence length="75" mass="7605">MPISCPFDWMQKAGLAGTVIGFVVGGLVIAAIGLIYGFTIRALPLTGGGGADAGVLVRCRVECVGGHARLPCHVP</sequence>
<evidence type="ECO:0000313" key="3">
    <source>
        <dbReference type="Proteomes" id="UP000002077"/>
    </source>
</evidence>
<dbReference type="KEGG" id="car:cauri_1781"/>
<keyword evidence="1" id="KW-0812">Transmembrane</keyword>
<dbReference type="RefSeq" id="WP_012715185.1">
    <property type="nucleotide sequence ID" value="NC_012590.1"/>
</dbReference>
<keyword evidence="1" id="KW-1133">Transmembrane helix</keyword>
<accession>C3PHS0</accession>
<feature type="transmembrane region" description="Helical" evidence="1">
    <location>
        <begin position="15"/>
        <end position="38"/>
    </location>
</feature>
<keyword evidence="3" id="KW-1185">Reference proteome</keyword>
<evidence type="ECO:0000313" key="2">
    <source>
        <dbReference type="EMBL" id="ACP33374.1"/>
    </source>
</evidence>
<proteinExistence type="predicted"/>
<keyword evidence="1" id="KW-0472">Membrane</keyword>
<dbReference type="HOGENOM" id="CLU_2664829_0_0_11"/>
<reference evidence="2 3" key="1">
    <citation type="journal article" date="2010" name="BMC Genomics">
        <title>Complete genome sequence and lifestyle of black-pigmented Corynebacterium aurimucosum ATCC 700975 (formerly C. nigricans CN-1) isolated from a vaginal swab of a woman with spontaneous abortion.</title>
        <authorList>
            <person name="Trost E."/>
            <person name="Gotker S."/>
            <person name="Schneider J."/>
            <person name="Schneiker-Bekel S."/>
            <person name="Szczepanowski R."/>
            <person name="Tilker A."/>
            <person name="Viehoever P."/>
            <person name="Arnold W."/>
            <person name="Bekel T."/>
            <person name="Blom J."/>
            <person name="Gartemann K.H."/>
            <person name="Linke B."/>
            <person name="Goesmann A."/>
            <person name="Puhler A."/>
            <person name="Shukla S.K."/>
            <person name="Tauch A."/>
        </authorList>
    </citation>
    <scope>NUCLEOTIDE SEQUENCE [LARGE SCALE GENOMIC DNA]</scope>
    <source>
        <strain evidence="3">ATCC 700975 / DSM 44827 / CIP 107346 / CN-1</strain>
    </source>
</reference>
<dbReference type="AlphaFoldDB" id="C3PHS0"/>
<evidence type="ECO:0000256" key="1">
    <source>
        <dbReference type="SAM" id="Phobius"/>
    </source>
</evidence>
<name>C3PHS0_CORA7</name>
<gene>
    <name evidence="2" type="ordered locus">cauri_1781</name>
</gene>
<organism evidence="2 3">
    <name type="scientific">Corynebacterium aurimucosum (strain ATCC 700975 / DSM 44827 / CIP 107346 / CN-1)</name>
    <name type="common">Corynebacterium nigricans</name>
    <dbReference type="NCBI Taxonomy" id="548476"/>
    <lineage>
        <taxon>Bacteria</taxon>
        <taxon>Bacillati</taxon>
        <taxon>Actinomycetota</taxon>
        <taxon>Actinomycetes</taxon>
        <taxon>Mycobacteriales</taxon>
        <taxon>Corynebacteriaceae</taxon>
        <taxon>Corynebacterium</taxon>
    </lineage>
</organism>
<dbReference type="EMBL" id="CP001601">
    <property type="protein sequence ID" value="ACP33374.1"/>
    <property type="molecule type" value="Genomic_DNA"/>
</dbReference>
<dbReference type="GeneID" id="31925256"/>
<dbReference type="Proteomes" id="UP000002077">
    <property type="component" value="Chromosome"/>
</dbReference>